<dbReference type="AlphaFoldDB" id="A0A7S8FG11"/>
<accession>A0A7S8FG11</accession>
<evidence type="ECO:0000256" key="1">
    <source>
        <dbReference type="SAM" id="MobiDB-lite"/>
    </source>
</evidence>
<dbReference type="KEGG" id="nkf:Nkreftii_002881"/>
<proteinExistence type="predicted"/>
<gene>
    <name evidence="2" type="ORF">Nkreftii_002881</name>
</gene>
<dbReference type="Proteomes" id="UP000593737">
    <property type="component" value="Chromosome"/>
</dbReference>
<feature type="region of interest" description="Disordered" evidence="1">
    <location>
        <begin position="1"/>
        <end position="28"/>
    </location>
</feature>
<dbReference type="EMBL" id="CP047423">
    <property type="protein sequence ID" value="QPD05107.1"/>
    <property type="molecule type" value="Genomic_DNA"/>
</dbReference>
<protein>
    <submittedName>
        <fullName evidence="2">Uncharacterized protein</fullName>
    </submittedName>
</protein>
<evidence type="ECO:0000313" key="3">
    <source>
        <dbReference type="Proteomes" id="UP000593737"/>
    </source>
</evidence>
<evidence type="ECO:0000313" key="2">
    <source>
        <dbReference type="EMBL" id="QPD05107.1"/>
    </source>
</evidence>
<organism evidence="2 3">
    <name type="scientific">Candidatus Nitrospira kreftii</name>
    <dbReference type="NCBI Taxonomy" id="2652173"/>
    <lineage>
        <taxon>Bacteria</taxon>
        <taxon>Pseudomonadati</taxon>
        <taxon>Nitrospirota</taxon>
        <taxon>Nitrospiria</taxon>
        <taxon>Nitrospirales</taxon>
        <taxon>Nitrospiraceae</taxon>
        <taxon>Nitrospira</taxon>
    </lineage>
</organism>
<reference evidence="2 3" key="1">
    <citation type="journal article" date="2020" name="ISME J.">
        <title>Enrichment and physiological characterization of a novel comammox Nitrospira indicates ammonium inhibition of complete nitrification.</title>
        <authorList>
            <person name="Sakoula D."/>
            <person name="Koch H."/>
            <person name="Frank J."/>
            <person name="Jetten M.S.M."/>
            <person name="van Kessel M.A.H.J."/>
            <person name="Lucker S."/>
        </authorList>
    </citation>
    <scope>NUCLEOTIDE SEQUENCE [LARGE SCALE GENOMIC DNA]</scope>
    <source>
        <strain evidence="2">Comreactor17</strain>
    </source>
</reference>
<sequence>MELCKSDVAGLGQVSPSVMSGEDSRPPVHRRWAGRTIRLRGIICALADIQAQIERLQQERVYLRMVEEELAGMEAK</sequence>
<name>A0A7S8FG11_9BACT</name>